<evidence type="ECO:0000256" key="4">
    <source>
        <dbReference type="SAM" id="SignalP"/>
    </source>
</evidence>
<dbReference type="OrthoDB" id="1453181at2"/>
<accession>A0A3S3QRV8</accession>
<gene>
    <name evidence="5" type="ORF">EPI11_12470</name>
</gene>
<keyword evidence="5" id="KW-0675">Receptor</keyword>
<keyword evidence="6" id="KW-1185">Reference proteome</keyword>
<dbReference type="RefSeq" id="WP_128390309.1">
    <property type="nucleotide sequence ID" value="NZ_SBII01000008.1"/>
</dbReference>
<dbReference type="InterPro" id="IPR036942">
    <property type="entry name" value="Beta-barrel_TonB_sf"/>
</dbReference>
<evidence type="ECO:0000256" key="1">
    <source>
        <dbReference type="ARBA" id="ARBA00004442"/>
    </source>
</evidence>
<keyword evidence="3" id="KW-0998">Cell outer membrane</keyword>
<keyword evidence="4" id="KW-0732">Signal</keyword>
<proteinExistence type="predicted"/>
<keyword evidence="2" id="KW-0472">Membrane</keyword>
<evidence type="ECO:0000313" key="6">
    <source>
        <dbReference type="Proteomes" id="UP000287527"/>
    </source>
</evidence>
<sequence>MGRLLLFIFLLLQTQGIQAQTATVLGRVIDSKSQEAMTAVTIALQNTGKTTFTNTDGIFVLDRIPDGEHLLVISHPNYIPQTFSLKVINGRPLDLGIITLEEDITTEQQLGIITLTDNDLSDDNSGSETTAGLLQASRDVFQQAAAFNWGQARFKIRGLDSEYGTTMINGITMNRVYDGRPQWANWGGLNDATRNQEFTMGSAPSDYTFGNLLGTQEINTRASIYKPGTRLSFAGTNTNYNYRAMATHASGLNKNGFAYVVSASHRGADNGYFEGTNYKGNSLFLSFEKRFNEKHSLNFTGIYAQSSRGRNSPNTQEVTNIAGVKYNAYWGWDNGKKRNSREKDIEEPVMMFSHYWKINSKTNLTSNIAYQFGKIGNSRLDYQNAPNPDPTYYTKTPNYFDDPAEAANAPFLTQRQLDWQAMRMANSLNTDGHSSYILYEDRTDDKTFTANSILYTRLSSVITLNAGAAYKKLRSHNYQNLLDLLGGQYFKDIDHFYRGDFAQADLNNPDRQVGKGDTFGYNYNLSADVIDAFTQFKFTYSKVDFYLAQSFSRSNYQREGLYRNGLYPANSFGKSQKMAFENFGFKGGLTYKLSGRHLFFLNALRMSKAPSLRNTFANARINNAVMDGITNETLSNIDMTYVIRMQKFKARLTGYYSTIQNAAETSSFYGEGIFEGEDADAFVAENVTGINKKMMGIELGMEYPLSRTIKIMGSLAIGQYTYNNNPNVTLNNDALAVINSNDDGTTVIGSPLTTVNFGKAYLKNYRLPGMPQQAASLGLEYRDPNYWWIGANVNYLAGNYIDASALLRTKNFFENPDSPGNVFEGISEEEARSLLKQEKFDAFYLFNIVGGKSWKVARKTYFGFFASVNNLLNKTYKTGGFEQSRNTNYEELKNDMAGGTPSFGPKYYYGYGRTFFINLYINFN</sequence>
<dbReference type="SUPFAM" id="SSF56935">
    <property type="entry name" value="Porins"/>
    <property type="match status" value="1"/>
</dbReference>
<reference evidence="5 6" key="1">
    <citation type="submission" date="2019-01" db="EMBL/GenBank/DDBJ databases">
        <title>Flavobacterium sp. nov.,isolated from freshwater.</title>
        <authorList>
            <person name="Zhang R."/>
            <person name="Du Z.-J."/>
        </authorList>
    </citation>
    <scope>NUCLEOTIDE SEQUENCE [LARGE SCALE GENOMIC DNA]</scope>
    <source>
        <strain evidence="5 6">1E403</strain>
    </source>
</reference>
<feature type="chain" id="PRO_5018596479" evidence="4">
    <location>
        <begin position="20"/>
        <end position="924"/>
    </location>
</feature>
<dbReference type="Gene3D" id="2.40.170.20">
    <property type="entry name" value="TonB-dependent receptor, beta-barrel domain"/>
    <property type="match status" value="1"/>
</dbReference>
<evidence type="ECO:0000256" key="2">
    <source>
        <dbReference type="ARBA" id="ARBA00023136"/>
    </source>
</evidence>
<dbReference type="Gene3D" id="2.60.40.1120">
    <property type="entry name" value="Carboxypeptidase-like, regulatory domain"/>
    <property type="match status" value="1"/>
</dbReference>
<comment type="subcellular location">
    <subcellularLocation>
        <location evidence="1">Cell outer membrane</location>
    </subcellularLocation>
</comment>
<dbReference type="InterPro" id="IPR013784">
    <property type="entry name" value="Carb-bd-like_fold"/>
</dbReference>
<name>A0A3S3QRV8_9FLAO</name>
<evidence type="ECO:0000313" key="5">
    <source>
        <dbReference type="EMBL" id="RWW99759.1"/>
    </source>
</evidence>
<protein>
    <submittedName>
        <fullName evidence="5">TonB-dependent receptor</fullName>
    </submittedName>
</protein>
<dbReference type="GO" id="GO:0030246">
    <property type="term" value="F:carbohydrate binding"/>
    <property type="evidence" value="ECO:0007669"/>
    <property type="project" value="InterPro"/>
</dbReference>
<dbReference type="AlphaFoldDB" id="A0A3S3QRV8"/>
<feature type="signal peptide" evidence="4">
    <location>
        <begin position="1"/>
        <end position="19"/>
    </location>
</feature>
<comment type="caution">
    <text evidence="5">The sequence shown here is derived from an EMBL/GenBank/DDBJ whole genome shotgun (WGS) entry which is preliminary data.</text>
</comment>
<dbReference type="SUPFAM" id="SSF49452">
    <property type="entry name" value="Starch-binding domain-like"/>
    <property type="match status" value="1"/>
</dbReference>
<dbReference type="Pfam" id="PF13715">
    <property type="entry name" value="CarbopepD_reg_2"/>
    <property type="match status" value="1"/>
</dbReference>
<dbReference type="GO" id="GO:0009279">
    <property type="term" value="C:cell outer membrane"/>
    <property type="evidence" value="ECO:0007669"/>
    <property type="project" value="UniProtKB-SubCell"/>
</dbReference>
<dbReference type="Proteomes" id="UP000287527">
    <property type="component" value="Unassembled WGS sequence"/>
</dbReference>
<organism evidence="5 6">
    <name type="scientific">Flavobacterium cerinum</name>
    <dbReference type="NCBI Taxonomy" id="2502784"/>
    <lineage>
        <taxon>Bacteria</taxon>
        <taxon>Pseudomonadati</taxon>
        <taxon>Bacteroidota</taxon>
        <taxon>Flavobacteriia</taxon>
        <taxon>Flavobacteriales</taxon>
        <taxon>Flavobacteriaceae</taxon>
        <taxon>Flavobacterium</taxon>
    </lineage>
</organism>
<evidence type="ECO:0000256" key="3">
    <source>
        <dbReference type="ARBA" id="ARBA00023237"/>
    </source>
</evidence>
<dbReference type="EMBL" id="SBII01000008">
    <property type="protein sequence ID" value="RWW99759.1"/>
    <property type="molecule type" value="Genomic_DNA"/>
</dbReference>